<organism evidence="1">
    <name type="scientific">Wolbachia endosymbiont of Ephestia elutella</name>
    <dbReference type="NCBI Taxonomy" id="3231696"/>
    <lineage>
        <taxon>Bacteria</taxon>
        <taxon>Pseudomonadati</taxon>
        <taxon>Pseudomonadota</taxon>
        <taxon>Alphaproteobacteria</taxon>
        <taxon>Rickettsiales</taxon>
        <taxon>Anaplasmataceae</taxon>
        <taxon>Wolbachieae</taxon>
        <taxon>Wolbachia</taxon>
    </lineage>
</organism>
<reference evidence="1" key="1">
    <citation type="submission" date="2024-06" db="EMBL/GenBank/DDBJ databases">
        <authorList>
            <person name="Al-Khalidi N."/>
            <person name="Al-Zurfi S.M."/>
            <person name="Lahuf A."/>
        </authorList>
    </citation>
    <scope>NUCLEOTIDE SEQUENCE</scope>
    <source>
        <strain evidence="1">Karbala-1</strain>
    </source>
</reference>
<protein>
    <submittedName>
        <fullName evidence="1">Uncharacterized protein</fullName>
    </submittedName>
</protein>
<evidence type="ECO:0000313" key="1">
    <source>
        <dbReference type="EMBL" id="XCO72516.1"/>
    </source>
</evidence>
<dbReference type="EMBL" id="CP159923">
    <property type="protein sequence ID" value="XCO72516.1"/>
    <property type="molecule type" value="Genomic_DNA"/>
</dbReference>
<accession>A0AAU8MJT3</accession>
<sequence length="66" mass="7481">MSVSYNVPEIKAQLLLNLRSCLSYLFPNGTFHGDEFRIGDVHGNKGQSLRVELSGSRYCLYCQQII</sequence>
<gene>
    <name evidence="1" type="ORF">ABS251_05140</name>
</gene>
<name>A0AAU8MJT3_9RICK</name>
<proteinExistence type="predicted"/>
<dbReference type="AlphaFoldDB" id="A0AAU8MJT3"/>